<keyword evidence="1" id="KW-0812">Transmembrane</keyword>
<gene>
    <name evidence="2" type="ORF">GCM10025866_27490</name>
</gene>
<evidence type="ECO:0008006" key="4">
    <source>
        <dbReference type="Google" id="ProtNLM"/>
    </source>
</evidence>
<dbReference type="SUPFAM" id="SSF103473">
    <property type="entry name" value="MFS general substrate transporter"/>
    <property type="match status" value="1"/>
</dbReference>
<accession>A0ABM8GEV3</accession>
<sequence>MLSDRVGSRVRPLRWVSVTACGVMLLLAAFDAAHWGPAAAALLVIATTVSVADNGLAFTSVAEAAGPRWAGRALGTQNTGQFVAAAAVGPVVGGLIGLLGYPLAFAAVALAPAIATPIIPGRADEHDRL</sequence>
<dbReference type="Proteomes" id="UP001321498">
    <property type="component" value="Chromosome"/>
</dbReference>
<dbReference type="PANTHER" id="PTHR23527">
    <property type="entry name" value="BLL3282 PROTEIN"/>
    <property type="match status" value="1"/>
</dbReference>
<proteinExistence type="predicted"/>
<dbReference type="EMBL" id="AP027731">
    <property type="protein sequence ID" value="BDZ46840.1"/>
    <property type="molecule type" value="Genomic_DNA"/>
</dbReference>
<keyword evidence="1" id="KW-1133">Transmembrane helix</keyword>
<keyword evidence="3" id="KW-1185">Reference proteome</keyword>
<dbReference type="InterPro" id="IPR052952">
    <property type="entry name" value="MFS-Transporter"/>
</dbReference>
<feature type="transmembrane region" description="Helical" evidence="1">
    <location>
        <begin position="12"/>
        <end position="33"/>
    </location>
</feature>
<name>A0ABM8GEV3_9MICO</name>
<dbReference type="PANTHER" id="PTHR23527:SF1">
    <property type="entry name" value="BLL3282 PROTEIN"/>
    <property type="match status" value="1"/>
</dbReference>
<protein>
    <recommendedName>
        <fullName evidence="4">MFS transporter</fullName>
    </recommendedName>
</protein>
<keyword evidence="1" id="KW-0472">Membrane</keyword>
<evidence type="ECO:0000256" key="1">
    <source>
        <dbReference type="SAM" id="Phobius"/>
    </source>
</evidence>
<feature type="transmembrane region" description="Helical" evidence="1">
    <location>
        <begin position="39"/>
        <end position="61"/>
    </location>
</feature>
<evidence type="ECO:0000313" key="3">
    <source>
        <dbReference type="Proteomes" id="UP001321498"/>
    </source>
</evidence>
<organism evidence="2 3">
    <name type="scientific">Naasia aerilata</name>
    <dbReference type="NCBI Taxonomy" id="1162966"/>
    <lineage>
        <taxon>Bacteria</taxon>
        <taxon>Bacillati</taxon>
        <taxon>Actinomycetota</taxon>
        <taxon>Actinomycetes</taxon>
        <taxon>Micrococcales</taxon>
        <taxon>Microbacteriaceae</taxon>
        <taxon>Naasia</taxon>
    </lineage>
</organism>
<dbReference type="Gene3D" id="1.20.1250.20">
    <property type="entry name" value="MFS general substrate transporter like domains"/>
    <property type="match status" value="1"/>
</dbReference>
<reference evidence="3" key="1">
    <citation type="journal article" date="2019" name="Int. J. Syst. Evol. Microbiol.">
        <title>The Global Catalogue of Microorganisms (GCM) 10K type strain sequencing project: providing services to taxonomists for standard genome sequencing and annotation.</title>
        <authorList>
            <consortium name="The Broad Institute Genomics Platform"/>
            <consortium name="The Broad Institute Genome Sequencing Center for Infectious Disease"/>
            <person name="Wu L."/>
            <person name="Ma J."/>
        </authorList>
    </citation>
    <scope>NUCLEOTIDE SEQUENCE [LARGE SCALE GENOMIC DNA]</scope>
    <source>
        <strain evidence="3">NBRC 108725</strain>
    </source>
</reference>
<evidence type="ECO:0000313" key="2">
    <source>
        <dbReference type="EMBL" id="BDZ46840.1"/>
    </source>
</evidence>
<dbReference type="InterPro" id="IPR036259">
    <property type="entry name" value="MFS_trans_sf"/>
</dbReference>
<feature type="transmembrane region" description="Helical" evidence="1">
    <location>
        <begin position="82"/>
        <end position="115"/>
    </location>
</feature>